<keyword evidence="3" id="KW-1185">Reference proteome</keyword>
<dbReference type="Pfam" id="PF00248">
    <property type="entry name" value="Aldo_ket_red"/>
    <property type="match status" value="1"/>
</dbReference>
<reference evidence="2 3" key="1">
    <citation type="submission" date="2012-06" db="EMBL/GenBank/DDBJ databases">
        <title>Draft Genome Sequence of Lactobacillus hominis Strain CRBIP 24.179T, isolated from human intestine.</title>
        <authorList>
            <person name="Cousin S."/>
            <person name="Ma L."/>
            <person name="Bizet C."/>
            <person name="Loux V."/>
            <person name="Bouchier C."/>
            <person name="Clermont D."/>
            <person name="Creno S."/>
        </authorList>
    </citation>
    <scope>NUCLEOTIDE SEQUENCE [LARGE SCALE GENOMIC DNA]</scope>
    <source>
        <strain evidence="3">CRBIP 24.179T</strain>
    </source>
</reference>
<dbReference type="Proteomes" id="UP000009320">
    <property type="component" value="Unassembled WGS sequence"/>
</dbReference>
<dbReference type="InterPro" id="IPR023210">
    <property type="entry name" value="NADP_OxRdtase_dom"/>
</dbReference>
<dbReference type="PRINTS" id="PR00069">
    <property type="entry name" value="ALDKETRDTASE"/>
</dbReference>
<dbReference type="Gene3D" id="3.20.20.100">
    <property type="entry name" value="NADP-dependent oxidoreductase domain"/>
    <property type="match status" value="1"/>
</dbReference>
<organism evidence="2 3">
    <name type="scientific">Lactobacillus hominis DSM 23910 = CRBIP 24.179</name>
    <dbReference type="NCBI Taxonomy" id="1423758"/>
    <lineage>
        <taxon>Bacteria</taxon>
        <taxon>Bacillati</taxon>
        <taxon>Bacillota</taxon>
        <taxon>Bacilli</taxon>
        <taxon>Lactobacillales</taxon>
        <taxon>Lactobacillaceae</taxon>
        <taxon>Lactobacillus</taxon>
    </lineage>
</organism>
<evidence type="ECO:0000259" key="1">
    <source>
        <dbReference type="Pfam" id="PF00248"/>
    </source>
</evidence>
<sequence>MSNQFLDLNLAGIGMGTWAMGEDKSKRKDEIASLRYGLDNGLKVIDTAEMYGEGKSESLIGQALKGYDRSKVFLISKFYPYHATPELERRSLENSLKRLKTDYLDLYLLHWRGNKRLSETVAGLKQLQKEGLIRYWGVSNFDVADMEELFSVPGGCECFANEDLYNLDKRGVEYDLLDWQKQKGVGFIGYSPFNSGDGNSIRVTNNLKIVARDHDASVHQIMLAWALRSNRILTIPKAGKISHVKDNLAASTIKLTQDELELINADFPQPTNKEPLAMI</sequence>
<dbReference type="AlphaFoldDB" id="I7IW21"/>
<gene>
    <name evidence="2" type="ORF">BN55_04875</name>
</gene>
<dbReference type="OrthoDB" id="9773828at2"/>
<comment type="caution">
    <text evidence="2">The sequence shown here is derived from an EMBL/GenBank/DDBJ whole genome shotgun (WGS) entry which is preliminary data.</text>
</comment>
<feature type="domain" description="NADP-dependent oxidoreductase" evidence="1">
    <location>
        <begin position="13"/>
        <end position="264"/>
    </location>
</feature>
<dbReference type="InterPro" id="IPR036812">
    <property type="entry name" value="NAD(P)_OxRdtase_dom_sf"/>
</dbReference>
<dbReference type="EC" id="1.1.1.274" evidence="2"/>
<dbReference type="GO" id="GO:0050580">
    <property type="term" value="F:2,5-didehydrogluconate reductase activity"/>
    <property type="evidence" value="ECO:0007669"/>
    <property type="project" value="UniProtKB-EC"/>
</dbReference>
<dbReference type="RefSeq" id="WP_008471515.1">
    <property type="nucleotide sequence ID" value="NZ_AYZP01000008.1"/>
</dbReference>
<dbReference type="SUPFAM" id="SSF51430">
    <property type="entry name" value="NAD(P)-linked oxidoreductase"/>
    <property type="match status" value="1"/>
</dbReference>
<protein>
    <submittedName>
        <fullName evidence="2">2,5-diketo-D-gluconate reductase</fullName>
        <ecNumber evidence="2">1.1.1.274</ecNumber>
    </submittedName>
</protein>
<dbReference type="STRING" id="1423758.FC41_GL001804"/>
<keyword evidence="2" id="KW-0560">Oxidoreductase</keyword>
<evidence type="ECO:0000313" key="3">
    <source>
        <dbReference type="Proteomes" id="UP000009320"/>
    </source>
</evidence>
<dbReference type="InterPro" id="IPR020471">
    <property type="entry name" value="AKR"/>
</dbReference>
<dbReference type="PANTHER" id="PTHR43638">
    <property type="entry name" value="OXIDOREDUCTASE, ALDO/KETO REDUCTASE FAMILY PROTEIN"/>
    <property type="match status" value="1"/>
</dbReference>
<dbReference type="PANTHER" id="PTHR43638:SF3">
    <property type="entry name" value="ALDEHYDE REDUCTASE"/>
    <property type="match status" value="1"/>
</dbReference>
<accession>I7IW21</accession>
<proteinExistence type="predicted"/>
<dbReference type="EMBL" id="CAKE01000022">
    <property type="protein sequence ID" value="CCI82433.1"/>
    <property type="molecule type" value="Genomic_DNA"/>
</dbReference>
<name>I7IW21_9LACO</name>
<evidence type="ECO:0000313" key="2">
    <source>
        <dbReference type="EMBL" id="CCI82433.1"/>
    </source>
</evidence>
<dbReference type="eggNOG" id="COG0656">
    <property type="taxonomic scope" value="Bacteria"/>
</dbReference>
<dbReference type="GeneID" id="82847640"/>